<dbReference type="PANTHER" id="PTHR43791">
    <property type="entry name" value="PERMEASE-RELATED"/>
    <property type="match status" value="1"/>
</dbReference>
<gene>
    <name evidence="7" type="ORF">PG997_000801</name>
</gene>
<keyword evidence="2" id="KW-0813">Transport</keyword>
<dbReference type="RefSeq" id="XP_066674889.1">
    <property type="nucleotide sequence ID" value="XM_066805116.1"/>
</dbReference>
<keyword evidence="5 6" id="KW-0472">Membrane</keyword>
<accession>A0ABR1XBM2</accession>
<evidence type="ECO:0000256" key="1">
    <source>
        <dbReference type="ARBA" id="ARBA00004141"/>
    </source>
</evidence>
<protein>
    <submittedName>
        <fullName evidence="7">Uncharacterized protein</fullName>
    </submittedName>
</protein>
<feature type="transmembrane region" description="Helical" evidence="6">
    <location>
        <begin position="59"/>
        <end position="77"/>
    </location>
</feature>
<proteinExistence type="predicted"/>
<keyword evidence="8" id="KW-1185">Reference proteome</keyword>
<evidence type="ECO:0000313" key="8">
    <source>
        <dbReference type="Proteomes" id="UP001433268"/>
    </source>
</evidence>
<keyword evidence="4 6" id="KW-1133">Transmembrane helix</keyword>
<evidence type="ECO:0000256" key="5">
    <source>
        <dbReference type="ARBA" id="ARBA00023136"/>
    </source>
</evidence>
<evidence type="ECO:0000256" key="2">
    <source>
        <dbReference type="ARBA" id="ARBA00022448"/>
    </source>
</evidence>
<dbReference type="Proteomes" id="UP001433268">
    <property type="component" value="Unassembled WGS sequence"/>
</dbReference>
<keyword evidence="3 6" id="KW-0812">Transmembrane</keyword>
<evidence type="ECO:0000256" key="6">
    <source>
        <dbReference type="SAM" id="Phobius"/>
    </source>
</evidence>
<evidence type="ECO:0000256" key="3">
    <source>
        <dbReference type="ARBA" id="ARBA00022692"/>
    </source>
</evidence>
<comment type="caution">
    <text evidence="7">The sequence shown here is derived from an EMBL/GenBank/DDBJ whole genome shotgun (WGS) entry which is preliminary data.</text>
</comment>
<evidence type="ECO:0000256" key="4">
    <source>
        <dbReference type="ARBA" id="ARBA00022989"/>
    </source>
</evidence>
<dbReference type="PANTHER" id="PTHR43791:SF57">
    <property type="entry name" value="MAJOR FACILITATOR SUPERFAMILY (MFS) PROFILE DOMAIN-CONTAINING PROTEIN"/>
    <property type="match status" value="1"/>
</dbReference>
<comment type="subcellular location">
    <subcellularLocation>
        <location evidence="1">Membrane</location>
        <topology evidence="1">Multi-pass membrane protein</topology>
    </subcellularLocation>
</comment>
<dbReference type="GeneID" id="92038176"/>
<dbReference type="EMBL" id="JAQQWN010000002">
    <property type="protein sequence ID" value="KAK8094116.1"/>
    <property type="molecule type" value="Genomic_DNA"/>
</dbReference>
<feature type="transmembrane region" description="Helical" evidence="6">
    <location>
        <begin position="89"/>
        <end position="108"/>
    </location>
</feature>
<reference evidence="7 8" key="1">
    <citation type="submission" date="2023-01" db="EMBL/GenBank/DDBJ databases">
        <title>Analysis of 21 Apiospora genomes using comparative genomics revels a genus with tremendous synthesis potential of carbohydrate active enzymes and secondary metabolites.</title>
        <authorList>
            <person name="Sorensen T."/>
        </authorList>
    </citation>
    <scope>NUCLEOTIDE SEQUENCE [LARGE SCALE GENOMIC DNA]</scope>
    <source>
        <strain evidence="7 8">CBS 114990</strain>
    </source>
</reference>
<organism evidence="7 8">
    <name type="scientific">Apiospora hydei</name>
    <dbReference type="NCBI Taxonomy" id="1337664"/>
    <lineage>
        <taxon>Eukaryota</taxon>
        <taxon>Fungi</taxon>
        <taxon>Dikarya</taxon>
        <taxon>Ascomycota</taxon>
        <taxon>Pezizomycotina</taxon>
        <taxon>Sordariomycetes</taxon>
        <taxon>Xylariomycetidae</taxon>
        <taxon>Amphisphaeriales</taxon>
        <taxon>Apiosporaceae</taxon>
        <taxon>Apiospora</taxon>
    </lineage>
</organism>
<evidence type="ECO:0000313" key="7">
    <source>
        <dbReference type="EMBL" id="KAK8094116.1"/>
    </source>
</evidence>
<name>A0ABR1XBM2_9PEZI</name>
<sequence>MTSSGEAIAAFFIMNDYPDTAKFLTATEKKEVVRRLEEDRSSLADEFNLKYFWDAVNDWKIWVHMFITIGIYTPLSAKDKPMYYPGHGTLIATETMSLVLCIFMTLYLRRENARRDREHKAPSEYTTEEWLLEREKGDNASYFRYTI</sequence>